<evidence type="ECO:0000313" key="3">
    <source>
        <dbReference type="Proteomes" id="UP000049222"/>
    </source>
</evidence>
<name>A0A0M6YMD7_9RHOB</name>
<feature type="transmembrane region" description="Helical" evidence="1">
    <location>
        <begin position="20"/>
        <end position="38"/>
    </location>
</feature>
<dbReference type="OrthoDB" id="5525128at2"/>
<sequence>MLAISSFLHAEDGAVTVDWVVLTATLVGLGLGVAILLGEGFRTSSTELQVELSRNDIICFDFCDRFASAEDPEAEPTVNP</sequence>
<keyword evidence="1" id="KW-1133">Transmembrane helix</keyword>
<keyword evidence="1" id="KW-0812">Transmembrane</keyword>
<dbReference type="AlphaFoldDB" id="A0A0M6YMD7"/>
<accession>A0A0M6YMD7</accession>
<evidence type="ECO:0008006" key="4">
    <source>
        <dbReference type="Google" id="ProtNLM"/>
    </source>
</evidence>
<keyword evidence="3" id="KW-1185">Reference proteome</keyword>
<dbReference type="RefSeq" id="WP_055086846.1">
    <property type="nucleotide sequence ID" value="NZ_CXSU01000012.1"/>
</dbReference>
<keyword evidence="1" id="KW-0472">Membrane</keyword>
<reference evidence="2 3" key="1">
    <citation type="submission" date="2015-07" db="EMBL/GenBank/DDBJ databases">
        <authorList>
            <person name="Noorani M."/>
        </authorList>
    </citation>
    <scope>NUCLEOTIDE SEQUENCE [LARGE SCALE GENOMIC DNA]</scope>
    <source>
        <strain evidence="2 3">CECT 7802</strain>
    </source>
</reference>
<evidence type="ECO:0000313" key="2">
    <source>
        <dbReference type="EMBL" id="CTQ51100.1"/>
    </source>
</evidence>
<proteinExistence type="predicted"/>
<evidence type="ECO:0000256" key="1">
    <source>
        <dbReference type="SAM" id="Phobius"/>
    </source>
</evidence>
<dbReference type="STRING" id="420998.JDO7802_03138"/>
<dbReference type="Proteomes" id="UP000049222">
    <property type="component" value="Unassembled WGS sequence"/>
</dbReference>
<organism evidence="2 3">
    <name type="scientific">Jannaschia donghaensis</name>
    <dbReference type="NCBI Taxonomy" id="420998"/>
    <lineage>
        <taxon>Bacteria</taxon>
        <taxon>Pseudomonadati</taxon>
        <taxon>Pseudomonadota</taxon>
        <taxon>Alphaproteobacteria</taxon>
        <taxon>Rhodobacterales</taxon>
        <taxon>Roseobacteraceae</taxon>
        <taxon>Jannaschia</taxon>
    </lineage>
</organism>
<protein>
    <recommendedName>
        <fullName evidence="4">Flp pilus assembly protein, pilin Flp</fullName>
    </recommendedName>
</protein>
<dbReference type="EMBL" id="CXSU01000012">
    <property type="protein sequence ID" value="CTQ51100.1"/>
    <property type="molecule type" value="Genomic_DNA"/>
</dbReference>
<gene>
    <name evidence="2" type="ORF">JDO7802_03138</name>
</gene>